<feature type="domain" description="ISXO2-like transposase" evidence="2">
    <location>
        <begin position="137"/>
        <end position="292"/>
    </location>
</feature>
<dbReference type="Proteomes" id="UP001500067">
    <property type="component" value="Unassembled WGS sequence"/>
</dbReference>
<gene>
    <name evidence="3" type="ORF">GCM10023093_10500</name>
</gene>
<evidence type="ECO:0000259" key="2">
    <source>
        <dbReference type="SMART" id="SM01126"/>
    </source>
</evidence>
<dbReference type="InterPro" id="IPR024445">
    <property type="entry name" value="Tnp_ISXO2-like"/>
</dbReference>
<dbReference type="RefSeq" id="WP_345079625.1">
    <property type="nucleotide sequence ID" value="NZ_BAABFA010000008.1"/>
</dbReference>
<feature type="region of interest" description="Disordered" evidence="1">
    <location>
        <begin position="140"/>
        <end position="173"/>
    </location>
</feature>
<dbReference type="PANTHER" id="PTHR47163">
    <property type="entry name" value="DDE_TNP_IS1595 DOMAIN-CONTAINING PROTEIN"/>
    <property type="match status" value="1"/>
</dbReference>
<dbReference type="SMART" id="SM01126">
    <property type="entry name" value="DDE_Tnp_IS1595"/>
    <property type="match status" value="1"/>
</dbReference>
<dbReference type="InterPro" id="IPR053164">
    <property type="entry name" value="IS1016-like_transposase"/>
</dbReference>
<sequence length="332" mass="38147">MQFKFKTIQEFNDFFKDERTCYEFMEQQRWGNVAVCPHCGTAKAPYKVKPRGMFKDIPSYRCSERTCDLPFTVRTGSIFEGSKVELRKWLQACYEIMTSKKGISSHELAIRIGVSQKTGWLMNHKIRTLLQETAPQLLGGNGSPVQADETYVGGKNKNRHKDKKVEGSQGRSAADKTPVVGLIEKGGKVMTFVTENTNADTLNTIINDNVAEGATIVTDAYRSYSTIGNAYEHITVKHEEGGYITERNGNKFHTQNIENFWSQLKRGYVGIYHYMSPQHLHRYCNEFATRYNLREQNNLDRVLFVINNTNTERITYRTLTPNIPKFLKRPKE</sequence>
<accession>A0ABP8NC37</accession>
<protein>
    <submittedName>
        <fullName evidence="3">IS1595 family transposase</fullName>
    </submittedName>
</protein>
<organism evidence="3 4">
    <name type="scientific">Nemorincola caseinilytica</name>
    <dbReference type="NCBI Taxonomy" id="2054315"/>
    <lineage>
        <taxon>Bacteria</taxon>
        <taxon>Pseudomonadati</taxon>
        <taxon>Bacteroidota</taxon>
        <taxon>Chitinophagia</taxon>
        <taxon>Chitinophagales</taxon>
        <taxon>Chitinophagaceae</taxon>
        <taxon>Nemorincola</taxon>
    </lineage>
</organism>
<dbReference type="InterPro" id="IPR024442">
    <property type="entry name" value="Transposase_Zn_ribbon"/>
</dbReference>
<evidence type="ECO:0000313" key="3">
    <source>
        <dbReference type="EMBL" id="GAA4462971.1"/>
    </source>
</evidence>
<dbReference type="Pfam" id="PF12760">
    <property type="entry name" value="Zn_ribbon_IS1595"/>
    <property type="match status" value="1"/>
</dbReference>
<name>A0ABP8NC37_9BACT</name>
<reference evidence="4" key="1">
    <citation type="journal article" date="2019" name="Int. J. Syst. Evol. Microbiol.">
        <title>The Global Catalogue of Microorganisms (GCM) 10K type strain sequencing project: providing services to taxonomists for standard genome sequencing and annotation.</title>
        <authorList>
            <consortium name="The Broad Institute Genomics Platform"/>
            <consortium name="The Broad Institute Genome Sequencing Center for Infectious Disease"/>
            <person name="Wu L."/>
            <person name="Ma J."/>
        </authorList>
    </citation>
    <scope>NUCLEOTIDE SEQUENCE [LARGE SCALE GENOMIC DNA]</scope>
    <source>
        <strain evidence="4">JCM 32105</strain>
    </source>
</reference>
<dbReference type="NCBIfam" id="NF033547">
    <property type="entry name" value="transpos_IS1595"/>
    <property type="match status" value="1"/>
</dbReference>
<evidence type="ECO:0000313" key="4">
    <source>
        <dbReference type="Proteomes" id="UP001500067"/>
    </source>
</evidence>
<dbReference type="EMBL" id="BAABFA010000008">
    <property type="protein sequence ID" value="GAA4462971.1"/>
    <property type="molecule type" value="Genomic_DNA"/>
</dbReference>
<evidence type="ECO:0000256" key="1">
    <source>
        <dbReference type="SAM" id="MobiDB-lite"/>
    </source>
</evidence>
<proteinExistence type="predicted"/>
<keyword evidence="4" id="KW-1185">Reference proteome</keyword>
<dbReference type="PANTHER" id="PTHR47163:SF2">
    <property type="entry name" value="SI:DKEY-17M8.2"/>
    <property type="match status" value="1"/>
</dbReference>
<dbReference type="Pfam" id="PF12762">
    <property type="entry name" value="DDE_Tnp_IS1595"/>
    <property type="match status" value="1"/>
</dbReference>
<comment type="caution">
    <text evidence="3">The sequence shown here is derived from an EMBL/GenBank/DDBJ whole genome shotgun (WGS) entry which is preliminary data.</text>
</comment>